<comment type="similarity">
    <text evidence="1">Belongs to the NAD(P)-dependent epimerase/dehydratase family.</text>
</comment>
<evidence type="ECO:0000313" key="3">
    <source>
        <dbReference type="EMBL" id="MDV6375276.1"/>
    </source>
</evidence>
<dbReference type="CDD" id="cd08946">
    <property type="entry name" value="SDR_e"/>
    <property type="match status" value="1"/>
</dbReference>
<dbReference type="SUPFAM" id="SSF51735">
    <property type="entry name" value="NAD(P)-binding Rossmann-fold domains"/>
    <property type="match status" value="1"/>
</dbReference>
<dbReference type="Proteomes" id="UP001276150">
    <property type="component" value="Unassembled WGS sequence"/>
</dbReference>
<evidence type="ECO:0000313" key="4">
    <source>
        <dbReference type="Proteomes" id="UP001276150"/>
    </source>
</evidence>
<protein>
    <submittedName>
        <fullName evidence="3">NAD(P)-dependent oxidoreductase</fullName>
    </submittedName>
</protein>
<evidence type="ECO:0000259" key="2">
    <source>
        <dbReference type="Pfam" id="PF01370"/>
    </source>
</evidence>
<proteinExistence type="inferred from homology"/>
<name>A0ABU4DS57_9DEIO</name>
<dbReference type="InterPro" id="IPR001509">
    <property type="entry name" value="Epimerase_deHydtase"/>
</dbReference>
<sequence length="298" mass="30587">MVETGPVLVLGARGFLGAQIVAELHAAGQAVRVTPPGDLTAASLTDWDGWMDGVCGVINAAGRTGGSLSELTRANALLPARVLEAAAQAEAKVVHLASAAEYGAVPEGHVSLEDDPARPLSPYGASKLAGTVLIEEAVRSGRVRAVALRLTNPLGAGIGAGTLPGRAARELLAAAHEGRDTVRFGPLGARRDFVDARDVARAAVHALTSDLSGVVNVGSAVARPVRDVVDGLIALTGFQGQILEDAPGSPRSSDVPYQCAEISRLLDSGFALHHSLESSLEALVQVLRPARIRPTVPG</sequence>
<keyword evidence="4" id="KW-1185">Reference proteome</keyword>
<dbReference type="Pfam" id="PF01370">
    <property type="entry name" value="Epimerase"/>
    <property type="match status" value="1"/>
</dbReference>
<accession>A0ABU4DS57</accession>
<dbReference type="RefSeq" id="WP_317640610.1">
    <property type="nucleotide sequence ID" value="NZ_JAPMIV010000022.1"/>
</dbReference>
<dbReference type="Gene3D" id="3.40.50.720">
    <property type="entry name" value="NAD(P)-binding Rossmann-like Domain"/>
    <property type="match status" value="1"/>
</dbReference>
<dbReference type="PANTHER" id="PTHR43000">
    <property type="entry name" value="DTDP-D-GLUCOSE 4,6-DEHYDRATASE-RELATED"/>
    <property type="match status" value="1"/>
</dbReference>
<evidence type="ECO:0000256" key="1">
    <source>
        <dbReference type="ARBA" id="ARBA00007637"/>
    </source>
</evidence>
<dbReference type="InterPro" id="IPR036291">
    <property type="entry name" value="NAD(P)-bd_dom_sf"/>
</dbReference>
<reference evidence="3 4" key="1">
    <citation type="submission" date="2022-11" db="EMBL/GenBank/DDBJ databases">
        <title>Deinococcus ZS9-10, Low Temperature and Draught-tolerating, UV-resistant Bacteria from Continental Antarctica.</title>
        <authorList>
            <person name="Cheng L."/>
        </authorList>
    </citation>
    <scope>NUCLEOTIDE SEQUENCE [LARGE SCALE GENOMIC DNA]</scope>
    <source>
        <strain evidence="3 4">ZS9-10</strain>
    </source>
</reference>
<dbReference type="EMBL" id="JAPMIV010000022">
    <property type="protein sequence ID" value="MDV6375276.1"/>
    <property type="molecule type" value="Genomic_DNA"/>
</dbReference>
<comment type="caution">
    <text evidence="3">The sequence shown here is derived from an EMBL/GenBank/DDBJ whole genome shotgun (WGS) entry which is preliminary data.</text>
</comment>
<organism evidence="3 4">
    <name type="scientific">Deinococcus arenicola</name>
    <dbReference type="NCBI Taxonomy" id="2994950"/>
    <lineage>
        <taxon>Bacteria</taxon>
        <taxon>Thermotogati</taxon>
        <taxon>Deinococcota</taxon>
        <taxon>Deinococci</taxon>
        <taxon>Deinococcales</taxon>
        <taxon>Deinococcaceae</taxon>
        <taxon>Deinococcus</taxon>
    </lineage>
</organism>
<feature type="domain" description="NAD-dependent epimerase/dehydratase" evidence="2">
    <location>
        <begin position="7"/>
        <end position="218"/>
    </location>
</feature>
<gene>
    <name evidence="3" type="ORF">ORD21_11820</name>
</gene>